<evidence type="ECO:0000256" key="3">
    <source>
        <dbReference type="ARBA" id="ARBA00022475"/>
    </source>
</evidence>
<dbReference type="CDD" id="cd06261">
    <property type="entry name" value="TM_PBP2"/>
    <property type="match status" value="1"/>
</dbReference>
<gene>
    <name evidence="9" type="ORF">J2Z83_003659</name>
</gene>
<feature type="domain" description="ABC transmembrane type-1" evidence="8">
    <location>
        <begin position="57"/>
        <end position="237"/>
    </location>
</feature>
<protein>
    <submittedName>
        <fullName evidence="9">ABC-type nitrate/sulfonate/bicarbonate transport system permease component</fullName>
    </submittedName>
</protein>
<evidence type="ECO:0000313" key="9">
    <source>
        <dbReference type="EMBL" id="MBP1971508.1"/>
    </source>
</evidence>
<evidence type="ECO:0000256" key="4">
    <source>
        <dbReference type="ARBA" id="ARBA00022692"/>
    </source>
</evidence>
<keyword evidence="5 7" id="KW-1133">Transmembrane helix</keyword>
<evidence type="ECO:0000259" key="8">
    <source>
        <dbReference type="PROSITE" id="PS50928"/>
    </source>
</evidence>
<organism evidence="9 10">
    <name type="scientific">Virgibacillus natechei</name>
    <dbReference type="NCBI Taxonomy" id="1216297"/>
    <lineage>
        <taxon>Bacteria</taxon>
        <taxon>Bacillati</taxon>
        <taxon>Bacillota</taxon>
        <taxon>Bacilli</taxon>
        <taxon>Bacillales</taxon>
        <taxon>Bacillaceae</taxon>
        <taxon>Virgibacillus</taxon>
    </lineage>
</organism>
<evidence type="ECO:0000256" key="5">
    <source>
        <dbReference type="ARBA" id="ARBA00022989"/>
    </source>
</evidence>
<feature type="transmembrane region" description="Helical" evidence="7">
    <location>
        <begin position="123"/>
        <end position="142"/>
    </location>
</feature>
<comment type="similarity">
    <text evidence="7">Belongs to the binding-protein-dependent transport system permease family.</text>
</comment>
<evidence type="ECO:0000256" key="1">
    <source>
        <dbReference type="ARBA" id="ARBA00004651"/>
    </source>
</evidence>
<proteinExistence type="inferred from homology"/>
<dbReference type="InterPro" id="IPR000515">
    <property type="entry name" value="MetI-like"/>
</dbReference>
<evidence type="ECO:0000256" key="6">
    <source>
        <dbReference type="ARBA" id="ARBA00023136"/>
    </source>
</evidence>
<dbReference type="EMBL" id="JAGGKX010000027">
    <property type="protein sequence ID" value="MBP1971508.1"/>
    <property type="molecule type" value="Genomic_DNA"/>
</dbReference>
<dbReference type="RefSeq" id="WP_209464544.1">
    <property type="nucleotide sequence ID" value="NZ_CP110224.1"/>
</dbReference>
<dbReference type="Proteomes" id="UP001519345">
    <property type="component" value="Unassembled WGS sequence"/>
</dbReference>
<feature type="transmembrane region" description="Helical" evidence="7">
    <location>
        <begin position="57"/>
        <end position="85"/>
    </location>
</feature>
<dbReference type="InterPro" id="IPR035906">
    <property type="entry name" value="MetI-like_sf"/>
</dbReference>
<dbReference type="Pfam" id="PF00528">
    <property type="entry name" value="BPD_transp_1"/>
    <property type="match status" value="1"/>
</dbReference>
<name>A0ABS4IKL2_9BACI</name>
<dbReference type="PROSITE" id="PS50928">
    <property type="entry name" value="ABC_TM1"/>
    <property type="match status" value="1"/>
</dbReference>
<dbReference type="Gene3D" id="1.10.3720.10">
    <property type="entry name" value="MetI-like"/>
    <property type="match status" value="1"/>
</dbReference>
<dbReference type="PANTHER" id="PTHR30151">
    <property type="entry name" value="ALKANE SULFONATE ABC TRANSPORTER-RELATED, MEMBRANE SUBUNIT"/>
    <property type="match status" value="1"/>
</dbReference>
<reference evidence="9 10" key="1">
    <citation type="submission" date="2021-03" db="EMBL/GenBank/DDBJ databases">
        <title>Genomic Encyclopedia of Type Strains, Phase IV (KMG-IV): sequencing the most valuable type-strain genomes for metagenomic binning, comparative biology and taxonomic classification.</title>
        <authorList>
            <person name="Goeker M."/>
        </authorList>
    </citation>
    <scope>NUCLEOTIDE SEQUENCE [LARGE SCALE GENOMIC DNA]</scope>
    <source>
        <strain evidence="9 10">DSM 25609</strain>
    </source>
</reference>
<comment type="subcellular location">
    <subcellularLocation>
        <location evidence="1 7">Cell membrane</location>
        <topology evidence="1 7">Multi-pass membrane protein</topology>
    </subcellularLocation>
</comment>
<evidence type="ECO:0000313" key="10">
    <source>
        <dbReference type="Proteomes" id="UP001519345"/>
    </source>
</evidence>
<sequence>MKNMLKRGWRPLIAILIFIGFWQLVTIVFDIEDWILPAPTDIVLEGRDVLPDFLPHFYATLTLSVSGLLIGATIGLVIAALLHLLPRVRETFYPFLILSQNVPTIVLAPLLVIWFGFGSLPKLIVITLACFFPVAVSAIGGFQQTNRELLHYMKMMGASKSQLFWKLELPHALPAIFSGLKIAGTYSVMAAVISEWLGAQEGIGVFMTLATSSYRTPRVFVAIIVVMLLSLAIFGLIILLERLLIRWQKKGEQR</sequence>
<comment type="caution">
    <text evidence="9">The sequence shown here is derived from an EMBL/GenBank/DDBJ whole genome shotgun (WGS) entry which is preliminary data.</text>
</comment>
<accession>A0ABS4IKL2</accession>
<feature type="transmembrane region" description="Helical" evidence="7">
    <location>
        <begin position="12"/>
        <end position="29"/>
    </location>
</feature>
<keyword evidence="4 7" id="KW-0812">Transmembrane</keyword>
<keyword evidence="6 7" id="KW-0472">Membrane</keyword>
<keyword evidence="10" id="KW-1185">Reference proteome</keyword>
<dbReference type="SUPFAM" id="SSF161098">
    <property type="entry name" value="MetI-like"/>
    <property type="match status" value="1"/>
</dbReference>
<evidence type="ECO:0000256" key="2">
    <source>
        <dbReference type="ARBA" id="ARBA00022448"/>
    </source>
</evidence>
<keyword evidence="3" id="KW-1003">Cell membrane</keyword>
<feature type="transmembrane region" description="Helical" evidence="7">
    <location>
        <begin position="219"/>
        <end position="240"/>
    </location>
</feature>
<feature type="transmembrane region" description="Helical" evidence="7">
    <location>
        <begin position="92"/>
        <end position="117"/>
    </location>
</feature>
<evidence type="ECO:0000256" key="7">
    <source>
        <dbReference type="RuleBase" id="RU363032"/>
    </source>
</evidence>
<keyword evidence="2 7" id="KW-0813">Transport</keyword>
<dbReference type="PANTHER" id="PTHR30151:SF20">
    <property type="entry name" value="ABC TRANSPORTER PERMEASE PROTEIN HI_0355-RELATED"/>
    <property type="match status" value="1"/>
</dbReference>